<feature type="transmembrane region" description="Helical" evidence="1">
    <location>
        <begin position="180"/>
        <end position="211"/>
    </location>
</feature>
<proteinExistence type="evidence at transcript level"/>
<dbReference type="AlphaFoldDB" id="C0P955"/>
<dbReference type="EMBL" id="BT064824">
    <property type="protein sequence ID" value="ACN30700.1"/>
    <property type="molecule type" value="mRNA"/>
</dbReference>
<protein>
    <submittedName>
        <fullName evidence="2">Uncharacterized protein</fullName>
    </submittedName>
</protein>
<reference evidence="2" key="1">
    <citation type="journal article" date="2009" name="PLoS Genet.">
        <title>Sequencing, mapping, and analysis of 27,455 maize full-length cDNAs.</title>
        <authorList>
            <person name="Soderlund C."/>
            <person name="Descour A."/>
            <person name="Kudrna D."/>
            <person name="Bomhoff M."/>
            <person name="Boyd L."/>
            <person name="Currie J."/>
            <person name="Angelova A."/>
            <person name="Collura K."/>
            <person name="Wissotski M."/>
            <person name="Ashley E."/>
            <person name="Morrow D."/>
            <person name="Fernandes J."/>
            <person name="Walbot V."/>
            <person name="Yu Y."/>
        </authorList>
    </citation>
    <scope>NUCLEOTIDE SEQUENCE</scope>
    <source>
        <strain evidence="2">B73</strain>
    </source>
</reference>
<keyword evidence="1" id="KW-1133">Transmembrane helix</keyword>
<reference evidence="2" key="2">
    <citation type="submission" date="2012-06" db="EMBL/GenBank/DDBJ databases">
        <authorList>
            <person name="Yu Y."/>
            <person name="Currie J."/>
            <person name="Lomeli R."/>
            <person name="Angelova A."/>
            <person name="Collura K."/>
            <person name="Wissotski M."/>
            <person name="Campos D."/>
            <person name="Kudrna D."/>
            <person name="Golser W."/>
            <person name="Ashely E."/>
            <person name="Descour A."/>
            <person name="Fernandes J."/>
            <person name="Soderlund C."/>
            <person name="Walbot V."/>
        </authorList>
    </citation>
    <scope>NUCLEOTIDE SEQUENCE</scope>
    <source>
        <strain evidence="2">B73</strain>
    </source>
</reference>
<keyword evidence="1" id="KW-0472">Membrane</keyword>
<evidence type="ECO:0000313" key="2">
    <source>
        <dbReference type="EMBL" id="ACN30700.1"/>
    </source>
</evidence>
<sequence>MDAPSKAPPTRMLAPTMKPMAMGAMVPRLPFFGSTAVAYTVYTSPKVITISSTSASHTDTPVSPKVPVACPPVEKRSRKHATVDPSSCATQYRSPRNRVMLPPTKAPKVTAGFTCPPEMFAPTDTATNSANACATAAAIRPAGVVGPPPVSLPARGGHQQVGVKQSNTDNYCRKKNMFRVYFLFPCLLLYCCDFFTATVESVTVLCLLILAT</sequence>
<evidence type="ECO:0000256" key="1">
    <source>
        <dbReference type="SAM" id="Phobius"/>
    </source>
</evidence>
<organism evidence="2">
    <name type="scientific">Zea mays</name>
    <name type="common">Maize</name>
    <dbReference type="NCBI Taxonomy" id="4577"/>
    <lineage>
        <taxon>Eukaryota</taxon>
        <taxon>Viridiplantae</taxon>
        <taxon>Streptophyta</taxon>
        <taxon>Embryophyta</taxon>
        <taxon>Tracheophyta</taxon>
        <taxon>Spermatophyta</taxon>
        <taxon>Magnoliopsida</taxon>
        <taxon>Liliopsida</taxon>
        <taxon>Poales</taxon>
        <taxon>Poaceae</taxon>
        <taxon>PACMAD clade</taxon>
        <taxon>Panicoideae</taxon>
        <taxon>Andropogonodae</taxon>
        <taxon>Andropogoneae</taxon>
        <taxon>Tripsacinae</taxon>
        <taxon>Zea</taxon>
    </lineage>
</organism>
<feature type="transmembrane region" description="Helical" evidence="1">
    <location>
        <begin position="20"/>
        <end position="42"/>
    </location>
</feature>
<name>C0P955_MAIZE</name>
<accession>C0P955</accession>
<keyword evidence="1" id="KW-0812">Transmembrane</keyword>